<accession>A0A812IAL6</accession>
<evidence type="ECO:0000256" key="1">
    <source>
        <dbReference type="ARBA" id="ARBA00004141"/>
    </source>
</evidence>
<keyword evidence="3 11" id="KW-0812">Transmembrane</keyword>
<evidence type="ECO:0000256" key="5">
    <source>
        <dbReference type="ARBA" id="ARBA00023065"/>
    </source>
</evidence>
<dbReference type="AlphaFoldDB" id="A0A812IAL6"/>
<dbReference type="InterPro" id="IPR015683">
    <property type="entry name" value="Ionotropic_Glu_rcpt"/>
</dbReference>
<dbReference type="PANTHER" id="PTHR18966">
    <property type="entry name" value="IONOTROPIC GLUTAMATE RECEPTOR"/>
    <property type="match status" value="1"/>
</dbReference>
<name>A0A812IAL6_9DINO</name>
<keyword evidence="9" id="KW-1071">Ligand-gated ion channel</keyword>
<evidence type="ECO:0000256" key="8">
    <source>
        <dbReference type="ARBA" id="ARBA00023180"/>
    </source>
</evidence>
<evidence type="ECO:0000256" key="12">
    <source>
        <dbReference type="SAM" id="SignalP"/>
    </source>
</evidence>
<keyword evidence="7" id="KW-0675">Receptor</keyword>
<sequence>MTRAAAFLALWPLAAATGECPCITSSSALYSQLRAELTAEGLGADYGTEGCRAYDNENRSRSLFGCNGTAQVSQCENPWCFVDMTVCPFSLDRCAAAGAAPGSDDSPHCRTRRTEDKTILNTSWSYSYETCGSVNIDSIRHSVAIGGYVIKIAATAWAPWVVERGGEFGGPSYDFFTQSLKLFDPIPTVRLIPGWATEQSRRKFASSYTACVHDVAVGNFDLCIADLWLTPERNSVANFLPPLRQDFFYLVVPKTIEEVTFWSYLASPFRPFSVDAWLGVVAFLCGMSLLLWLMQLSDAGFCSRRQKFSWSLAEFGNSLFVVWHDFLLGQSSHDVENGPARKLISVAFSFFILIILASYTASLASILVVKRGAVGEISSIDEAIEKGVSICVPSVLGPTFTNLYSRASFVLVGSQEHSPRRMHAGDCKAMVVSQDVIDSLHAGYIKEQDCNEVQVTQTVTEDEGRCETDYLGRTRDDCNFIRVGEMLWSVPLSFPVSEKLLHSLSWAFTTGLTDGLLEEVKGNKLNKDGFPVPNCAAEEGNDDGVLSLEDLSGTFFISVFIAAAGLVCFVFETLRKGRSSAEEGLGVVDPQESQDIPKANVFLETAKAEERLAAQPDGIPKARSLESEELPNQKVQAAAFDLDDCLQMSRI</sequence>
<keyword evidence="15" id="KW-1185">Reference proteome</keyword>
<dbReference type="Pfam" id="PF00060">
    <property type="entry name" value="Lig_chan"/>
    <property type="match status" value="1"/>
</dbReference>
<feature type="chain" id="PRO_5032618451" evidence="12">
    <location>
        <begin position="17"/>
        <end position="651"/>
    </location>
</feature>
<organism evidence="14 15">
    <name type="scientific">Symbiodinium natans</name>
    <dbReference type="NCBI Taxonomy" id="878477"/>
    <lineage>
        <taxon>Eukaryota</taxon>
        <taxon>Sar</taxon>
        <taxon>Alveolata</taxon>
        <taxon>Dinophyceae</taxon>
        <taxon>Suessiales</taxon>
        <taxon>Symbiodiniaceae</taxon>
        <taxon>Symbiodinium</taxon>
    </lineage>
</organism>
<comment type="subcellular location">
    <subcellularLocation>
        <location evidence="1">Membrane</location>
        <topology evidence="1">Multi-pass membrane protein</topology>
    </subcellularLocation>
</comment>
<keyword evidence="4 11" id="KW-1133">Transmembrane helix</keyword>
<evidence type="ECO:0000256" key="2">
    <source>
        <dbReference type="ARBA" id="ARBA00022448"/>
    </source>
</evidence>
<reference evidence="14" key="1">
    <citation type="submission" date="2021-02" db="EMBL/GenBank/DDBJ databases">
        <authorList>
            <person name="Dougan E. K."/>
            <person name="Rhodes N."/>
            <person name="Thang M."/>
            <person name="Chan C."/>
        </authorList>
    </citation>
    <scope>NUCLEOTIDE SEQUENCE</scope>
</reference>
<evidence type="ECO:0000259" key="13">
    <source>
        <dbReference type="Pfam" id="PF00060"/>
    </source>
</evidence>
<dbReference type="SUPFAM" id="SSF53850">
    <property type="entry name" value="Periplasmic binding protein-like II"/>
    <property type="match status" value="1"/>
</dbReference>
<evidence type="ECO:0000256" key="4">
    <source>
        <dbReference type="ARBA" id="ARBA00022989"/>
    </source>
</evidence>
<keyword evidence="8" id="KW-0325">Glycoprotein</keyword>
<evidence type="ECO:0000256" key="11">
    <source>
        <dbReference type="SAM" id="Phobius"/>
    </source>
</evidence>
<feature type="transmembrane region" description="Helical" evidence="11">
    <location>
        <begin position="346"/>
        <end position="369"/>
    </location>
</feature>
<keyword evidence="2" id="KW-0813">Transport</keyword>
<keyword evidence="12" id="KW-0732">Signal</keyword>
<dbReference type="OrthoDB" id="5984008at2759"/>
<keyword evidence="10" id="KW-0407">Ion channel</keyword>
<keyword evidence="5" id="KW-0406">Ion transport</keyword>
<protein>
    <submittedName>
        <fullName evidence="14">GLR3.4 protein</fullName>
    </submittedName>
</protein>
<evidence type="ECO:0000256" key="6">
    <source>
        <dbReference type="ARBA" id="ARBA00023136"/>
    </source>
</evidence>
<feature type="transmembrane region" description="Helical" evidence="11">
    <location>
        <begin position="551"/>
        <end position="571"/>
    </location>
</feature>
<comment type="caution">
    <text evidence="14">The sequence shown here is derived from an EMBL/GenBank/DDBJ whole genome shotgun (WGS) entry which is preliminary data.</text>
</comment>
<dbReference type="Gene3D" id="1.10.287.70">
    <property type="match status" value="1"/>
</dbReference>
<dbReference type="GO" id="GO:0016020">
    <property type="term" value="C:membrane"/>
    <property type="evidence" value="ECO:0007669"/>
    <property type="project" value="UniProtKB-SubCell"/>
</dbReference>
<dbReference type="Proteomes" id="UP000604046">
    <property type="component" value="Unassembled WGS sequence"/>
</dbReference>
<dbReference type="InterPro" id="IPR001320">
    <property type="entry name" value="Iontro_rcpt_C"/>
</dbReference>
<feature type="signal peptide" evidence="12">
    <location>
        <begin position="1"/>
        <end position="16"/>
    </location>
</feature>
<dbReference type="EMBL" id="CAJNDS010000228">
    <property type="protein sequence ID" value="CAE7031211.1"/>
    <property type="molecule type" value="Genomic_DNA"/>
</dbReference>
<evidence type="ECO:0000313" key="15">
    <source>
        <dbReference type="Proteomes" id="UP000604046"/>
    </source>
</evidence>
<gene>
    <name evidence="14" type="primary">GLR3.4</name>
    <name evidence="14" type="ORF">SNAT2548_LOCUS3762</name>
</gene>
<proteinExistence type="predicted"/>
<evidence type="ECO:0000256" key="3">
    <source>
        <dbReference type="ARBA" id="ARBA00022692"/>
    </source>
</evidence>
<feature type="transmembrane region" description="Helical" evidence="11">
    <location>
        <begin position="276"/>
        <end position="296"/>
    </location>
</feature>
<evidence type="ECO:0000313" key="14">
    <source>
        <dbReference type="EMBL" id="CAE7031211.1"/>
    </source>
</evidence>
<keyword evidence="6 11" id="KW-0472">Membrane</keyword>
<evidence type="ECO:0000256" key="10">
    <source>
        <dbReference type="ARBA" id="ARBA00023303"/>
    </source>
</evidence>
<feature type="domain" description="Ionotropic glutamate receptor C-terminal" evidence="13">
    <location>
        <begin position="274"/>
        <end position="558"/>
    </location>
</feature>
<evidence type="ECO:0000256" key="7">
    <source>
        <dbReference type="ARBA" id="ARBA00023170"/>
    </source>
</evidence>
<evidence type="ECO:0000256" key="9">
    <source>
        <dbReference type="ARBA" id="ARBA00023286"/>
    </source>
</evidence>
<dbReference type="GO" id="GO:0015276">
    <property type="term" value="F:ligand-gated monoatomic ion channel activity"/>
    <property type="evidence" value="ECO:0007669"/>
    <property type="project" value="InterPro"/>
</dbReference>